<dbReference type="Proteomes" id="UP000585681">
    <property type="component" value="Unassembled WGS sequence"/>
</dbReference>
<dbReference type="PANTHER" id="PTHR18966">
    <property type="entry name" value="IONOTROPIC GLUTAMATE RECEPTOR"/>
    <property type="match status" value="1"/>
</dbReference>
<feature type="signal peptide" evidence="11">
    <location>
        <begin position="1"/>
        <end position="21"/>
    </location>
</feature>
<name>A0A840C7M3_9RHOB</name>
<comment type="caution">
    <text evidence="14">The sequence shown here is derived from an EMBL/GenBank/DDBJ whole genome shotgun (WGS) entry which is preliminary data.</text>
</comment>
<dbReference type="SMART" id="SM00062">
    <property type="entry name" value="PBPb"/>
    <property type="match status" value="1"/>
</dbReference>
<dbReference type="Gene3D" id="1.10.287.70">
    <property type="match status" value="1"/>
</dbReference>
<dbReference type="Pfam" id="PF00060">
    <property type="entry name" value="Lig_chan"/>
    <property type="match status" value="1"/>
</dbReference>
<evidence type="ECO:0000256" key="5">
    <source>
        <dbReference type="ARBA" id="ARBA00023065"/>
    </source>
</evidence>
<dbReference type="Gene3D" id="3.40.190.10">
    <property type="entry name" value="Periplasmic binding protein-like II"/>
    <property type="match status" value="2"/>
</dbReference>
<evidence type="ECO:0000256" key="11">
    <source>
        <dbReference type="SAM" id="SignalP"/>
    </source>
</evidence>
<feature type="transmembrane region" description="Helical" evidence="10">
    <location>
        <begin position="131"/>
        <end position="152"/>
    </location>
</feature>
<keyword evidence="2" id="KW-0813">Transport</keyword>
<dbReference type="SMART" id="SM00079">
    <property type="entry name" value="PBPe"/>
    <property type="match status" value="1"/>
</dbReference>
<evidence type="ECO:0000256" key="3">
    <source>
        <dbReference type="ARBA" id="ARBA00022692"/>
    </source>
</evidence>
<reference evidence="14" key="1">
    <citation type="submission" date="2020-08" db="EMBL/GenBank/DDBJ databases">
        <title>Genomic Encyclopedia of Type Strains, Phase IV (KMG-IV): sequencing the most valuable type-strain genomes for metagenomic binning, comparative biology and taxonomic classification.</title>
        <authorList>
            <person name="Goeker M."/>
        </authorList>
    </citation>
    <scope>NUCLEOTIDE SEQUENCE [LARGE SCALE GENOMIC DNA]</scope>
    <source>
        <strain evidence="14">DSM 105040</strain>
    </source>
</reference>
<protein>
    <submittedName>
        <fullName evidence="14">Polar amino acid transport system substrate-binding protein</fullName>
    </submittedName>
</protein>
<evidence type="ECO:0000313" key="15">
    <source>
        <dbReference type="Proteomes" id="UP000585681"/>
    </source>
</evidence>
<dbReference type="CDD" id="cd00997">
    <property type="entry name" value="PBP2_GluR0"/>
    <property type="match status" value="1"/>
</dbReference>
<gene>
    <name evidence="14" type="ORF">GGR17_001216</name>
</gene>
<dbReference type="SUPFAM" id="SSF81324">
    <property type="entry name" value="Voltage-gated potassium channels"/>
    <property type="match status" value="1"/>
</dbReference>
<feature type="domain" description="Ionotropic glutamate receptor C-terminal" evidence="13">
    <location>
        <begin position="23"/>
        <end position="348"/>
    </location>
</feature>
<evidence type="ECO:0000256" key="2">
    <source>
        <dbReference type="ARBA" id="ARBA00022448"/>
    </source>
</evidence>
<keyword evidence="15" id="KW-1185">Reference proteome</keyword>
<evidence type="ECO:0000256" key="7">
    <source>
        <dbReference type="ARBA" id="ARBA00023170"/>
    </source>
</evidence>
<dbReference type="EMBL" id="JACIEQ010000001">
    <property type="protein sequence ID" value="MBB4021425.1"/>
    <property type="molecule type" value="Genomic_DNA"/>
</dbReference>
<keyword evidence="5" id="KW-0406">Ion transport</keyword>
<dbReference type="RefSeq" id="WP_054540270.1">
    <property type="nucleotide sequence ID" value="NZ_JACIEQ010000001.1"/>
</dbReference>
<feature type="domain" description="Solute-binding protein family 3/N-terminal" evidence="12">
    <location>
        <begin position="23"/>
        <end position="349"/>
    </location>
</feature>
<proteinExistence type="predicted"/>
<keyword evidence="11" id="KW-0732">Signal</keyword>
<keyword evidence="7" id="KW-0675">Receptor</keyword>
<dbReference type="GO" id="GO:0015276">
    <property type="term" value="F:ligand-gated monoatomic ion channel activity"/>
    <property type="evidence" value="ECO:0007669"/>
    <property type="project" value="InterPro"/>
</dbReference>
<sequence length="350" mass="38568">MLRTMAVLAVLFQLAAGLASAQTLTVATVERPPFSTRDQDTQSGFSIELWRAVAKEIGQDFRVVRLNSFPEMLGMVERMEADIAVANISITAEREQVLDFSHAIFQSGLQIMVPKGAETSVIWSALLSRDLLFAAGIAFLMLFGGGMLMWRLERGAQPYFDKSASEAMFPSFWWALNLVVNGGFEERVPRTFFGRIFGVILVVSSLFIVSIFVAKITAVLTVDAIQGSVNSVNDLYGREVATIGGSTSAGFLEERQLDFREYPDLQTLLAAFEDGSAEAVVFDAPILAYYASHDGRDKAQLVGSAFRRESYGFALPSGSPLLEPINRSLLKLREDGAYDRLHRKYFGALD</sequence>
<keyword evidence="6 10" id="KW-0472">Membrane</keyword>
<evidence type="ECO:0000256" key="4">
    <source>
        <dbReference type="ARBA" id="ARBA00022989"/>
    </source>
</evidence>
<keyword evidence="8" id="KW-0325">Glycoprotein</keyword>
<dbReference type="Pfam" id="PF00497">
    <property type="entry name" value="SBP_bac_3"/>
    <property type="match status" value="1"/>
</dbReference>
<evidence type="ECO:0000259" key="13">
    <source>
        <dbReference type="SMART" id="SM00079"/>
    </source>
</evidence>
<comment type="subcellular location">
    <subcellularLocation>
        <location evidence="1">Membrane</location>
        <topology evidence="1">Multi-pass membrane protein</topology>
    </subcellularLocation>
</comment>
<evidence type="ECO:0000256" key="1">
    <source>
        <dbReference type="ARBA" id="ARBA00004141"/>
    </source>
</evidence>
<keyword evidence="4 10" id="KW-1133">Transmembrane helix</keyword>
<keyword evidence="3 10" id="KW-0812">Transmembrane</keyword>
<feature type="chain" id="PRO_5032340624" evidence="11">
    <location>
        <begin position="22"/>
        <end position="350"/>
    </location>
</feature>
<accession>A0A840C7M3</accession>
<keyword evidence="9" id="KW-0407">Ion channel</keyword>
<evidence type="ECO:0000256" key="10">
    <source>
        <dbReference type="SAM" id="Phobius"/>
    </source>
</evidence>
<dbReference type="GO" id="GO:0016020">
    <property type="term" value="C:membrane"/>
    <property type="evidence" value="ECO:0007669"/>
    <property type="project" value="UniProtKB-SubCell"/>
</dbReference>
<dbReference type="InterPro" id="IPR001638">
    <property type="entry name" value="Solute-binding_3/MltF_N"/>
</dbReference>
<dbReference type="InterPro" id="IPR001320">
    <property type="entry name" value="Iontro_rcpt_C"/>
</dbReference>
<evidence type="ECO:0000256" key="8">
    <source>
        <dbReference type="ARBA" id="ARBA00023180"/>
    </source>
</evidence>
<feature type="transmembrane region" description="Helical" evidence="10">
    <location>
        <begin position="196"/>
        <end position="214"/>
    </location>
</feature>
<dbReference type="InterPro" id="IPR015683">
    <property type="entry name" value="Ionotropic_Glu_rcpt"/>
</dbReference>
<dbReference type="AlphaFoldDB" id="A0A840C7M3"/>
<dbReference type="SUPFAM" id="SSF53850">
    <property type="entry name" value="Periplasmic binding protein-like II"/>
    <property type="match status" value="1"/>
</dbReference>
<evidence type="ECO:0000259" key="12">
    <source>
        <dbReference type="SMART" id="SM00062"/>
    </source>
</evidence>
<evidence type="ECO:0000256" key="9">
    <source>
        <dbReference type="ARBA" id="ARBA00023303"/>
    </source>
</evidence>
<organism evidence="14 15">
    <name type="scientific">Actibacterium naphthalenivorans</name>
    <dbReference type="NCBI Taxonomy" id="1614693"/>
    <lineage>
        <taxon>Bacteria</taxon>
        <taxon>Pseudomonadati</taxon>
        <taxon>Pseudomonadota</taxon>
        <taxon>Alphaproteobacteria</taxon>
        <taxon>Rhodobacterales</taxon>
        <taxon>Roseobacteraceae</taxon>
        <taxon>Actibacterium</taxon>
    </lineage>
</organism>
<evidence type="ECO:0000256" key="6">
    <source>
        <dbReference type="ARBA" id="ARBA00023136"/>
    </source>
</evidence>
<evidence type="ECO:0000313" key="14">
    <source>
        <dbReference type="EMBL" id="MBB4021425.1"/>
    </source>
</evidence>